<evidence type="ECO:0000259" key="1">
    <source>
        <dbReference type="Pfam" id="PF26631"/>
    </source>
</evidence>
<proteinExistence type="predicted"/>
<dbReference type="Pfam" id="PF26631">
    <property type="entry name" value="DUF8204"/>
    <property type="match status" value="2"/>
</dbReference>
<dbReference type="EMBL" id="JADFTS010000006">
    <property type="protein sequence ID" value="KAF9601657.1"/>
    <property type="molecule type" value="Genomic_DNA"/>
</dbReference>
<reference evidence="2 3" key="1">
    <citation type="submission" date="2020-10" db="EMBL/GenBank/DDBJ databases">
        <title>The Coptis chinensis genome and diversification of protoberbering-type alkaloids.</title>
        <authorList>
            <person name="Wang B."/>
            <person name="Shu S."/>
            <person name="Song C."/>
            <person name="Liu Y."/>
        </authorList>
    </citation>
    <scope>NUCLEOTIDE SEQUENCE [LARGE SCALE GENOMIC DNA]</scope>
    <source>
        <strain evidence="2">HL-2020</strain>
        <tissue evidence="2">Leaf</tissue>
    </source>
</reference>
<dbReference type="PANTHER" id="PTHR34566">
    <property type="entry name" value="ALTERED INHERITANCE OF MITOCHONDRIA PROTEIN"/>
    <property type="match status" value="1"/>
</dbReference>
<feature type="domain" description="DUF8204" evidence="1">
    <location>
        <begin position="23"/>
        <end position="58"/>
    </location>
</feature>
<protein>
    <recommendedName>
        <fullName evidence="1">DUF8204 domain-containing protein</fullName>
    </recommendedName>
</protein>
<feature type="domain" description="DUF8204" evidence="1">
    <location>
        <begin position="70"/>
        <end position="136"/>
    </location>
</feature>
<keyword evidence="3" id="KW-1185">Reference proteome</keyword>
<evidence type="ECO:0000313" key="3">
    <source>
        <dbReference type="Proteomes" id="UP000631114"/>
    </source>
</evidence>
<gene>
    <name evidence="2" type="ORF">IFM89_021179</name>
</gene>
<evidence type="ECO:0000313" key="2">
    <source>
        <dbReference type="EMBL" id="KAF9601657.1"/>
    </source>
</evidence>
<dbReference type="AlphaFoldDB" id="A0A835LQZ7"/>
<dbReference type="OrthoDB" id="510712at2759"/>
<name>A0A835LQZ7_9MAGN</name>
<dbReference type="InterPro" id="IPR058517">
    <property type="entry name" value="DUF8204"/>
</dbReference>
<organism evidence="2 3">
    <name type="scientific">Coptis chinensis</name>
    <dbReference type="NCBI Taxonomy" id="261450"/>
    <lineage>
        <taxon>Eukaryota</taxon>
        <taxon>Viridiplantae</taxon>
        <taxon>Streptophyta</taxon>
        <taxon>Embryophyta</taxon>
        <taxon>Tracheophyta</taxon>
        <taxon>Spermatophyta</taxon>
        <taxon>Magnoliopsida</taxon>
        <taxon>Ranunculales</taxon>
        <taxon>Ranunculaceae</taxon>
        <taxon>Coptidoideae</taxon>
        <taxon>Coptis</taxon>
    </lineage>
</organism>
<accession>A0A835LQZ7</accession>
<sequence>MEGSQNEEEEKRSEFSGAVKSYKGKSCKGCLYYSSILKSKSRNPFCVGVTRTLQQVFGEASWHQINFGDGICFSVVNVPGYIVGESEMEASKEGRHLTDFKYSCVGYSVFFDNKNPSADPKEKQAELPFCVGIEFLVDKRPVTADHIPASVHTKEDGHLPPKPRQYKPANTMGQEFLGKFTRNASLVASGVARNMQRVGKYVKDNLDDALYPYRRRPK</sequence>
<comment type="caution">
    <text evidence="2">The sequence shown here is derived from an EMBL/GenBank/DDBJ whole genome shotgun (WGS) entry which is preliminary data.</text>
</comment>
<dbReference type="PANTHER" id="PTHR34566:SF2">
    <property type="entry name" value="ALTERED INHERITANCE OF MITOCHONDRIA PROTEIN"/>
    <property type="match status" value="1"/>
</dbReference>
<dbReference type="Proteomes" id="UP000631114">
    <property type="component" value="Unassembled WGS sequence"/>
</dbReference>